<dbReference type="EMBL" id="CM029042">
    <property type="protein sequence ID" value="KAG2621499.1"/>
    <property type="molecule type" value="Genomic_DNA"/>
</dbReference>
<feature type="region of interest" description="Disordered" evidence="1">
    <location>
        <begin position="1"/>
        <end position="35"/>
    </location>
</feature>
<accession>A0A8T0ULX1</accession>
<sequence length="99" mass="10142">MATSNHSAPPTRPSGSNGRSSTAEPAMAPARTKTGVSRRAFWPIIVCSGGFLPSGRPARRWATCDEALTKAVADLLSPWSCSPSSCACSSSSAAAACTR</sequence>
<name>A0A8T0ULX1_PANVG</name>
<dbReference type="AlphaFoldDB" id="A0A8T0ULX1"/>
<gene>
    <name evidence="2" type="ORF">PVAP13_3NG242801</name>
</gene>
<comment type="caution">
    <text evidence="2">The sequence shown here is derived from an EMBL/GenBank/DDBJ whole genome shotgun (WGS) entry which is preliminary data.</text>
</comment>
<dbReference type="Proteomes" id="UP000823388">
    <property type="component" value="Chromosome 3N"/>
</dbReference>
<keyword evidence="3" id="KW-1185">Reference proteome</keyword>
<evidence type="ECO:0000313" key="3">
    <source>
        <dbReference type="Proteomes" id="UP000823388"/>
    </source>
</evidence>
<proteinExistence type="predicted"/>
<organism evidence="2 3">
    <name type="scientific">Panicum virgatum</name>
    <name type="common">Blackwell switchgrass</name>
    <dbReference type="NCBI Taxonomy" id="38727"/>
    <lineage>
        <taxon>Eukaryota</taxon>
        <taxon>Viridiplantae</taxon>
        <taxon>Streptophyta</taxon>
        <taxon>Embryophyta</taxon>
        <taxon>Tracheophyta</taxon>
        <taxon>Spermatophyta</taxon>
        <taxon>Magnoliopsida</taxon>
        <taxon>Liliopsida</taxon>
        <taxon>Poales</taxon>
        <taxon>Poaceae</taxon>
        <taxon>PACMAD clade</taxon>
        <taxon>Panicoideae</taxon>
        <taxon>Panicodae</taxon>
        <taxon>Paniceae</taxon>
        <taxon>Panicinae</taxon>
        <taxon>Panicum</taxon>
        <taxon>Panicum sect. Hiantes</taxon>
    </lineage>
</organism>
<evidence type="ECO:0000256" key="1">
    <source>
        <dbReference type="SAM" id="MobiDB-lite"/>
    </source>
</evidence>
<protein>
    <submittedName>
        <fullName evidence="2">Uncharacterized protein</fullName>
    </submittedName>
</protein>
<evidence type="ECO:0000313" key="2">
    <source>
        <dbReference type="EMBL" id="KAG2621499.1"/>
    </source>
</evidence>
<feature type="compositionally biased region" description="Polar residues" evidence="1">
    <location>
        <begin position="1"/>
        <end position="23"/>
    </location>
</feature>
<reference evidence="2" key="1">
    <citation type="submission" date="2020-05" db="EMBL/GenBank/DDBJ databases">
        <title>WGS assembly of Panicum virgatum.</title>
        <authorList>
            <person name="Lovell J.T."/>
            <person name="Jenkins J."/>
            <person name="Shu S."/>
            <person name="Juenger T.E."/>
            <person name="Schmutz J."/>
        </authorList>
    </citation>
    <scope>NUCLEOTIDE SEQUENCE</scope>
    <source>
        <strain evidence="2">AP13</strain>
    </source>
</reference>